<evidence type="ECO:0000313" key="3">
    <source>
        <dbReference type="Proteomes" id="UP000569914"/>
    </source>
</evidence>
<organism evidence="2 3">
    <name type="scientific">Microlunatus parietis</name>
    <dbReference type="NCBI Taxonomy" id="682979"/>
    <lineage>
        <taxon>Bacteria</taxon>
        <taxon>Bacillati</taxon>
        <taxon>Actinomycetota</taxon>
        <taxon>Actinomycetes</taxon>
        <taxon>Propionibacteriales</taxon>
        <taxon>Propionibacteriaceae</taxon>
        <taxon>Microlunatus</taxon>
    </lineage>
</organism>
<dbReference type="AlphaFoldDB" id="A0A7Y9I4T5"/>
<dbReference type="PANTHER" id="PTHR43566">
    <property type="entry name" value="CONSERVED PROTEIN"/>
    <property type="match status" value="1"/>
</dbReference>
<evidence type="ECO:0000259" key="1">
    <source>
        <dbReference type="Pfam" id="PF13635"/>
    </source>
</evidence>
<dbReference type="EMBL" id="JACCBU010000001">
    <property type="protein sequence ID" value="NYE70280.1"/>
    <property type="molecule type" value="Genomic_DNA"/>
</dbReference>
<protein>
    <submittedName>
        <fullName evidence="2">Putative AAA+ superfamily ATPase</fullName>
    </submittedName>
</protein>
<comment type="caution">
    <text evidence="2">The sequence shown here is derived from an EMBL/GenBank/DDBJ whole genome shotgun (WGS) entry which is preliminary data.</text>
</comment>
<accession>A0A7Y9I4T5</accession>
<evidence type="ECO:0000313" key="2">
    <source>
        <dbReference type="EMBL" id="NYE70280.1"/>
    </source>
</evidence>
<reference evidence="2 3" key="1">
    <citation type="submission" date="2020-07" db="EMBL/GenBank/DDBJ databases">
        <title>Sequencing the genomes of 1000 actinobacteria strains.</title>
        <authorList>
            <person name="Klenk H.-P."/>
        </authorList>
    </citation>
    <scope>NUCLEOTIDE SEQUENCE [LARGE SCALE GENOMIC DNA]</scope>
    <source>
        <strain evidence="2 3">DSM 22083</strain>
    </source>
</reference>
<proteinExistence type="predicted"/>
<dbReference type="InterPro" id="IPR025420">
    <property type="entry name" value="DUF4143"/>
</dbReference>
<dbReference type="Pfam" id="PF13635">
    <property type="entry name" value="DUF4143"/>
    <property type="match status" value="1"/>
</dbReference>
<gene>
    <name evidence="2" type="ORF">BKA15_001609</name>
</gene>
<dbReference type="RefSeq" id="WP_179749611.1">
    <property type="nucleotide sequence ID" value="NZ_JACCBU010000001.1"/>
</dbReference>
<name>A0A7Y9I4T5_9ACTN</name>
<dbReference type="Proteomes" id="UP000569914">
    <property type="component" value="Unassembled WGS sequence"/>
</dbReference>
<sequence length="149" mass="16014">MPQRERSAGRRSSFSDSGIAARLSGITVAALENVPPAPQLGGLFEGLIASELLAQSAWSRADVKLWHFRDRNGLEVDLVVERADGAVLAIEVKSSSSYRGDQFTNLAKFASLMPGRFVGGLVLGMAPSAYRYTDKLWGLPASVLWTGFG</sequence>
<keyword evidence="3" id="KW-1185">Reference proteome</keyword>
<feature type="domain" description="DUF4143" evidence="1">
    <location>
        <begin position="13"/>
        <end position="95"/>
    </location>
</feature>
<dbReference type="PANTHER" id="PTHR43566:SF2">
    <property type="entry name" value="DUF4143 DOMAIN-CONTAINING PROTEIN"/>
    <property type="match status" value="1"/>
</dbReference>